<feature type="transmembrane region" description="Helical" evidence="8">
    <location>
        <begin position="309"/>
        <end position="327"/>
    </location>
</feature>
<feature type="transmembrane region" description="Helical" evidence="8">
    <location>
        <begin position="122"/>
        <end position="140"/>
    </location>
</feature>
<evidence type="ECO:0000256" key="4">
    <source>
        <dbReference type="ARBA" id="ARBA00022692"/>
    </source>
</evidence>
<reference evidence="10 11" key="1">
    <citation type="submission" date="2023-12" db="EMBL/GenBank/DDBJ databases">
        <title>Pseudomonas sp. T5W1.</title>
        <authorList>
            <person name="Maltman C."/>
        </authorList>
    </citation>
    <scope>NUCLEOTIDE SEQUENCE [LARGE SCALE GENOMIC DNA]</scope>
    <source>
        <strain evidence="10 11">T5W1</strain>
    </source>
</reference>
<keyword evidence="5 10" id="KW-0378">Hydrolase</keyword>
<keyword evidence="3" id="KW-0645">Protease</keyword>
<feature type="transmembrane region" description="Helical" evidence="8">
    <location>
        <begin position="44"/>
        <end position="59"/>
    </location>
</feature>
<dbReference type="EC" id="3.4.22.-" evidence="10"/>
<protein>
    <submittedName>
        <fullName evidence="10">VPLPA-CTERM-specific exosortase XrtD</fullName>
        <ecNumber evidence="10">3.4.22.-</ecNumber>
    </submittedName>
</protein>
<evidence type="ECO:0000256" key="6">
    <source>
        <dbReference type="ARBA" id="ARBA00022989"/>
    </source>
</evidence>
<keyword evidence="2" id="KW-1003">Cell membrane</keyword>
<evidence type="ECO:0000256" key="3">
    <source>
        <dbReference type="ARBA" id="ARBA00022670"/>
    </source>
</evidence>
<gene>
    <name evidence="10" type="primary">xrtD</name>
    <name evidence="10" type="ORF">SOP97_02575</name>
</gene>
<keyword evidence="7 8" id="KW-0472">Membrane</keyword>
<evidence type="ECO:0000256" key="8">
    <source>
        <dbReference type="SAM" id="Phobius"/>
    </source>
</evidence>
<comment type="subcellular location">
    <subcellularLocation>
        <location evidence="1">Cell membrane</location>
        <topology evidence="1">Multi-pass membrane protein</topology>
    </subcellularLocation>
</comment>
<evidence type="ECO:0000313" key="10">
    <source>
        <dbReference type="EMBL" id="MEA1604703.1"/>
    </source>
</evidence>
<proteinExistence type="predicted"/>
<feature type="transmembrane region" description="Helical" evidence="8">
    <location>
        <begin position="189"/>
        <end position="207"/>
    </location>
</feature>
<dbReference type="EMBL" id="JAYEET010000006">
    <property type="protein sequence ID" value="MEA1604703.1"/>
    <property type="molecule type" value="Genomic_DNA"/>
</dbReference>
<evidence type="ECO:0000256" key="2">
    <source>
        <dbReference type="ARBA" id="ARBA00022475"/>
    </source>
</evidence>
<feature type="transmembrane region" description="Helical" evidence="8">
    <location>
        <begin position="71"/>
        <end position="89"/>
    </location>
</feature>
<accession>A0ABU5P5D3</accession>
<organism evidence="10 11">
    <name type="scientific">Pseudomonas spirodelae</name>
    <dbReference type="NCBI Taxonomy" id="3101751"/>
    <lineage>
        <taxon>Bacteria</taxon>
        <taxon>Pseudomonadati</taxon>
        <taxon>Pseudomonadota</taxon>
        <taxon>Gammaproteobacteria</taxon>
        <taxon>Pseudomonadales</taxon>
        <taxon>Pseudomonadaceae</taxon>
        <taxon>Pseudomonas</taxon>
    </lineage>
</organism>
<comment type="caution">
    <text evidence="10">The sequence shown here is derived from an EMBL/GenBank/DDBJ whole genome shotgun (WGS) entry which is preliminary data.</text>
</comment>
<dbReference type="Pfam" id="PF11984">
    <property type="entry name" value="DUF3485"/>
    <property type="match status" value="1"/>
</dbReference>
<sequence>MGESMAGKIGRMFTFFVVAVLLSFAAYFGGLVELVSRWSKQEEYSHGFFIPLISLWLLWQRRDALRASVGSPSWAGLVLLLIAVGMLLMGELTAIFIIAQYGFLCCLLALVLCFGGRSLLRVTVLPLLLLVFAIPLPYFVDSQLSWRLQLISSEIGVWVLRAFNISVFLEGNIIDLGVYRLQVVEACSGLRYLYPLLSIGFLMGYMFRGPLWQKGLLFLSTIPVTVLTNSLRIAAVGVLVERWGIGMADGFLHYFEGWIIFMACLMILLAEVWLFERLGARRRVVDALNFPVIRGGGALAAPKISRHPLVFALPVLVLASLAVSVIGNREELRLDRLPLTAFPLFLDEWQASESRMEVEVENSLGLDDYVIADYRRGEADVVNFYAAFYGSQRKGVSPHSPQVCIPGGGWLITGLSRLPVVLAHSSDGSFEVNRVIIERGGQRQLVYYWFEQRGRRIANEYWMKWYLLVDALVRNRSDGALVRVTTVIRPFEAPADADQRIQDFMKLAVPRLAAHVPH</sequence>
<feature type="transmembrane region" description="Helical" evidence="8">
    <location>
        <begin position="95"/>
        <end position="115"/>
    </location>
</feature>
<dbReference type="Proteomes" id="UP001292571">
    <property type="component" value="Unassembled WGS sequence"/>
</dbReference>
<feature type="transmembrane region" description="Helical" evidence="8">
    <location>
        <begin position="216"/>
        <end position="239"/>
    </location>
</feature>
<feature type="transmembrane region" description="Helical" evidence="8">
    <location>
        <begin position="12"/>
        <end position="32"/>
    </location>
</feature>
<dbReference type="InterPro" id="IPR013426">
    <property type="entry name" value="EpsH-like"/>
</dbReference>
<evidence type="ECO:0000256" key="5">
    <source>
        <dbReference type="ARBA" id="ARBA00022801"/>
    </source>
</evidence>
<name>A0ABU5P5D3_9PSED</name>
<dbReference type="Pfam" id="PF09721">
    <property type="entry name" value="Exosortase_EpsH"/>
    <property type="match status" value="1"/>
</dbReference>
<evidence type="ECO:0000259" key="9">
    <source>
        <dbReference type="Pfam" id="PF11984"/>
    </source>
</evidence>
<keyword evidence="4 8" id="KW-0812">Transmembrane</keyword>
<dbReference type="RefSeq" id="WP_322948130.1">
    <property type="nucleotide sequence ID" value="NZ_JAYEET010000006.1"/>
</dbReference>
<dbReference type="NCBIfam" id="TIGR02602">
    <property type="entry name" value="8TM_EpsH"/>
    <property type="match status" value="1"/>
</dbReference>
<dbReference type="NCBIfam" id="TIGR04152">
    <property type="entry name" value="exosort_VPLPA"/>
    <property type="match status" value="1"/>
</dbReference>
<keyword evidence="11" id="KW-1185">Reference proteome</keyword>
<keyword evidence="6 8" id="KW-1133">Transmembrane helix</keyword>
<dbReference type="NCBIfam" id="TIGR04178">
    <property type="entry name" value="exo_archaeo"/>
    <property type="match status" value="1"/>
</dbReference>
<dbReference type="InterPro" id="IPR026392">
    <property type="entry name" value="Exo/Archaeosortase_dom"/>
</dbReference>
<evidence type="ECO:0000256" key="7">
    <source>
        <dbReference type="ARBA" id="ARBA00023136"/>
    </source>
</evidence>
<feature type="domain" description="Methanolan biosynthesis EpsI" evidence="9">
    <location>
        <begin position="312"/>
        <end position="513"/>
    </location>
</feature>
<evidence type="ECO:0000313" key="11">
    <source>
        <dbReference type="Proteomes" id="UP001292571"/>
    </source>
</evidence>
<evidence type="ECO:0000256" key="1">
    <source>
        <dbReference type="ARBA" id="ARBA00004651"/>
    </source>
</evidence>
<dbReference type="InterPro" id="IPR019127">
    <property type="entry name" value="Exosortase"/>
</dbReference>
<dbReference type="InterPro" id="IPR026491">
    <property type="entry name" value="ExosortD_VPLPA"/>
</dbReference>
<feature type="transmembrane region" description="Helical" evidence="8">
    <location>
        <begin position="251"/>
        <end position="274"/>
    </location>
</feature>
<dbReference type="NCBIfam" id="TIGR02914">
    <property type="entry name" value="EpsI_fam"/>
    <property type="match status" value="1"/>
</dbReference>
<dbReference type="InterPro" id="IPR014263">
    <property type="entry name" value="Methanolan_biosynth_EpsI"/>
</dbReference>
<dbReference type="GO" id="GO:0016787">
    <property type="term" value="F:hydrolase activity"/>
    <property type="evidence" value="ECO:0007669"/>
    <property type="project" value="UniProtKB-KW"/>
</dbReference>